<dbReference type="AlphaFoldDB" id="A0A0M4D1U4"/>
<dbReference type="GeneID" id="97237741"/>
<dbReference type="InterPro" id="IPR032710">
    <property type="entry name" value="NTF2-like_dom_sf"/>
</dbReference>
<dbReference type="KEGG" id="spri:SPRI_1185"/>
<dbReference type="Pfam" id="PF12680">
    <property type="entry name" value="SnoaL_2"/>
    <property type="match status" value="1"/>
</dbReference>
<dbReference type="PANTHER" id="PTHR41252:SF1">
    <property type="entry name" value="BLR2505 PROTEIN"/>
    <property type="match status" value="1"/>
</dbReference>
<organism evidence="1">
    <name type="scientific">Streptomyces pristinaespiralis</name>
    <dbReference type="NCBI Taxonomy" id="38300"/>
    <lineage>
        <taxon>Bacteria</taxon>
        <taxon>Bacillati</taxon>
        <taxon>Actinomycetota</taxon>
        <taxon>Actinomycetes</taxon>
        <taxon>Kitasatosporales</taxon>
        <taxon>Streptomycetaceae</taxon>
        <taxon>Streptomyces</taxon>
    </lineage>
</organism>
<dbReference type="PANTHER" id="PTHR41252">
    <property type="entry name" value="BLR2505 PROTEIN"/>
    <property type="match status" value="1"/>
</dbReference>
<gene>
    <name evidence="1" type="ORF">SPRI_1185</name>
</gene>
<evidence type="ECO:0000313" key="2">
    <source>
        <dbReference type="Proteomes" id="UP000060513"/>
    </source>
</evidence>
<dbReference type="InterPro" id="IPR037401">
    <property type="entry name" value="SnoaL-like"/>
</dbReference>
<dbReference type="PATRIC" id="fig|38300.4.peg.1267"/>
<dbReference type="Gene3D" id="3.10.450.50">
    <property type="match status" value="1"/>
</dbReference>
<proteinExistence type="predicted"/>
<dbReference type="STRING" id="38300.SPRI_1185"/>
<dbReference type="RefSeq" id="WP_005309257.1">
    <property type="nucleotide sequence ID" value="NZ_CP011340.1"/>
</dbReference>
<dbReference type="OrthoDB" id="8375282at2"/>
<name>A0A0M4D1U4_STRPR</name>
<sequence>MADHPNIGVFHRALEAFSAGDMEALAEVFHPDVVWHIGGHGPLTGDYEGREAAFAMFQREFELTGGTYRPRLHDVLANDKHTVALLHVTASREGKELDMNETIVFHIRDGRITEAWGLWSDQQAYDAFWS</sequence>
<dbReference type="Proteomes" id="UP000060513">
    <property type="component" value="Chromosome"/>
</dbReference>
<dbReference type="OMA" id="VWHQPGK"/>
<reference evidence="1 2" key="1">
    <citation type="submission" date="2015-08" db="EMBL/GenBank/DDBJ databases">
        <title>Genome sequence of the pristinamycin over-producing bacterium Streptomyces pristinaespiralis HCCB10218.</title>
        <authorList>
            <person name="Tian J."/>
            <person name="Yang J."/>
            <person name="Li L."/>
            <person name="Ruan L."/>
            <person name="Wei W."/>
            <person name="Zheng G."/>
            <person name="Wei Z."/>
            <person name="Yang S."/>
            <person name="Ge M."/>
            <person name="Jiang W."/>
            <person name="Lu Y."/>
        </authorList>
    </citation>
    <scope>NUCLEOTIDE SEQUENCE [LARGE SCALE GENOMIC DNA]</scope>
    <source>
        <strain evidence="1 2">HCCB 10218</strain>
    </source>
</reference>
<protein>
    <submittedName>
        <fullName evidence="1">Uncharacterized protein</fullName>
    </submittedName>
</protein>
<dbReference type="SUPFAM" id="SSF54427">
    <property type="entry name" value="NTF2-like"/>
    <property type="match status" value="1"/>
</dbReference>
<evidence type="ECO:0000313" key="1">
    <source>
        <dbReference type="EMBL" id="ALC19491.1"/>
    </source>
</evidence>
<accession>A0A0M4D1U4</accession>
<dbReference type="EMBL" id="CP011340">
    <property type="protein sequence ID" value="ALC19491.1"/>
    <property type="molecule type" value="Genomic_DNA"/>
</dbReference>